<protein>
    <submittedName>
        <fullName evidence="1">Transposase IS116/IS110/IS902 family protein</fullName>
    </submittedName>
</protein>
<evidence type="ECO:0000313" key="1">
    <source>
        <dbReference type="EMBL" id="ASU32519.1"/>
    </source>
</evidence>
<dbReference type="RefSeq" id="WP_157740556.1">
    <property type="nucleotide sequence ID" value="NZ_CP022743.1"/>
</dbReference>
<gene>
    <name evidence="1" type="ORF">MuYL_0616</name>
</gene>
<dbReference type="EMBL" id="CP022743">
    <property type="protein sequence ID" value="ASU32519.1"/>
    <property type="molecule type" value="Genomic_DNA"/>
</dbReference>
<accession>A0A223NRI2</accession>
<dbReference type="Proteomes" id="UP000215002">
    <property type="component" value="Chromosome"/>
</dbReference>
<dbReference type="KEGG" id="muc:MuYL_0616"/>
<reference evidence="1 2" key="1">
    <citation type="submission" date="2017-08" db="EMBL/GenBank/DDBJ databases">
        <title>Complete genome sequence of Mucilaginibacter sp. strain BJC16-A31.</title>
        <authorList>
            <consortium name="Henan University of Science and Technology"/>
            <person name="You X."/>
        </authorList>
    </citation>
    <scope>NUCLEOTIDE SEQUENCE [LARGE SCALE GENOMIC DNA]</scope>
    <source>
        <strain evidence="1 2">BJC16-A31</strain>
    </source>
</reference>
<organism evidence="1 2">
    <name type="scientific">Mucilaginibacter xinganensis</name>
    <dbReference type="NCBI Taxonomy" id="1234841"/>
    <lineage>
        <taxon>Bacteria</taxon>
        <taxon>Pseudomonadati</taxon>
        <taxon>Bacteroidota</taxon>
        <taxon>Sphingobacteriia</taxon>
        <taxon>Sphingobacteriales</taxon>
        <taxon>Sphingobacteriaceae</taxon>
        <taxon>Mucilaginibacter</taxon>
    </lineage>
</organism>
<dbReference type="OrthoDB" id="964423at2"/>
<dbReference type="AlphaFoldDB" id="A0A223NRI2"/>
<sequence length="58" mass="6620">MLINSIYSSKTVIKQLKKLVNGIDKQLNEIEKQIHKHLYSSDEVGQKIDHIAAIKGFL</sequence>
<keyword evidence="2" id="KW-1185">Reference proteome</keyword>
<name>A0A223NRI2_9SPHI</name>
<evidence type="ECO:0000313" key="2">
    <source>
        <dbReference type="Proteomes" id="UP000215002"/>
    </source>
</evidence>
<proteinExistence type="predicted"/>